<evidence type="ECO:0000313" key="3">
    <source>
        <dbReference type="Proteomes" id="UP001597128"/>
    </source>
</evidence>
<dbReference type="Gene3D" id="3.90.400.10">
    <property type="entry name" value="Oligo-1,6-glucosidase, Domain 2"/>
    <property type="match status" value="1"/>
</dbReference>
<proteinExistence type="predicted"/>
<dbReference type="SUPFAM" id="SSF51011">
    <property type="entry name" value="Glycosyl hydrolase domain"/>
    <property type="match status" value="1"/>
</dbReference>
<evidence type="ECO:0000313" key="2">
    <source>
        <dbReference type="EMBL" id="MFD0912155.1"/>
    </source>
</evidence>
<dbReference type="RefSeq" id="WP_379054829.1">
    <property type="nucleotide sequence ID" value="NZ_JBHTKB010000001.1"/>
</dbReference>
<dbReference type="Gene3D" id="2.60.40.1180">
    <property type="entry name" value="Golgi alpha-mannosidase II"/>
    <property type="match status" value="1"/>
</dbReference>
<dbReference type="InterPro" id="IPR044077">
    <property type="entry name" value="Amylosucrase"/>
</dbReference>
<dbReference type="InterPro" id="IPR017853">
    <property type="entry name" value="GH"/>
</dbReference>
<dbReference type="SMART" id="SM00642">
    <property type="entry name" value="Aamy"/>
    <property type="match status" value="1"/>
</dbReference>
<dbReference type="CDD" id="cd11324">
    <property type="entry name" value="AmyAc_Amylosucrase"/>
    <property type="match status" value="1"/>
</dbReference>
<protein>
    <submittedName>
        <fullName evidence="2">Alpha-amylase family protein</fullName>
    </submittedName>
</protein>
<dbReference type="InterPro" id="IPR006047">
    <property type="entry name" value="GH13_cat_dom"/>
</dbReference>
<dbReference type="EMBL" id="JBHTKB010000001">
    <property type="protein sequence ID" value="MFD0912155.1"/>
    <property type="molecule type" value="Genomic_DNA"/>
</dbReference>
<dbReference type="InterPro" id="IPR045857">
    <property type="entry name" value="O16G_dom_2"/>
</dbReference>
<dbReference type="Proteomes" id="UP001597128">
    <property type="component" value="Unassembled WGS sequence"/>
</dbReference>
<name>A0ABW3F5D4_9PROT</name>
<dbReference type="SUPFAM" id="SSF51445">
    <property type="entry name" value="(Trans)glycosidases"/>
    <property type="match status" value="1"/>
</dbReference>
<accession>A0ABW3F5D4</accession>
<sequence length="650" mass="73792">MYEQISHSLLNDILTEVKQPKGEDWQHFYTRLGANFYAIYSLFQHLYGQREDFKPQLASLVSVLSRQYAQRAPHLRLKDLEREKNHDWFMQQKLVGMALYCEGFAGNLANMKDKLAYLQELGVNLVHILPICDCPEQANDGGYAVRDFRKVDPRYGSMEDLEQLIAAMQQCDMLLTLDVVANHTSDQHAWAMNAKNGEQRYQDYYYMYPDRTLPDMFEASMPEVFPEHAPGSFTFNAETGKWVMTVFNDYQWDLNYSNPAVLIEIVDIILFWANKGVDILRLDAVAFLWKKIGSTSQNEREAHLILQLLKDCCQVTAPGVIFIAEAIVAPLEIIKYFGEDAVNAKECEIAYNATFMALLWDAVATKNTVLLTNGVKDLPEKLDRATWLNYVRCHDDIGLGFSDQAIIASGFEPVSHRRFLVDYYTGQYPDSNARGFAFGVNRKTGDARISGALASLAGLETALANNDQPAIDNAILTIVLLHNLIMSFGGIPLIYYGDSVGTLNNDGYLQDSSKMHDNRWVHRPTLDWEVMALRNEPGTVQQRLFSQIKQMIAMRKEIAAFADLNNRELIDMVNPHLFAFHRYVQTGMNPKVVVIANFDVHPQRAALHLFKQKNLQKAEGTLIDLCSGQTVQIEDDAIILPKLTAYWLAA</sequence>
<keyword evidence="3" id="KW-1185">Reference proteome</keyword>
<evidence type="ECO:0000259" key="1">
    <source>
        <dbReference type="SMART" id="SM00642"/>
    </source>
</evidence>
<dbReference type="PANTHER" id="PTHR10357:SF213">
    <property type="entry name" value="ALPHA AMYLASE CATALYTIC REGION"/>
    <property type="match status" value="1"/>
</dbReference>
<dbReference type="Pfam" id="PF00128">
    <property type="entry name" value="Alpha-amylase"/>
    <property type="match status" value="1"/>
</dbReference>
<dbReference type="Gene3D" id="1.10.1740.10">
    <property type="match status" value="1"/>
</dbReference>
<comment type="caution">
    <text evidence="2">The sequence shown here is derived from an EMBL/GenBank/DDBJ whole genome shotgun (WGS) entry which is preliminary data.</text>
</comment>
<dbReference type="Gene3D" id="3.20.20.80">
    <property type="entry name" value="Glycosidases"/>
    <property type="match status" value="1"/>
</dbReference>
<organism evidence="2 3">
    <name type="scientific">Methylophilus luteus</name>
    <dbReference type="NCBI Taxonomy" id="640108"/>
    <lineage>
        <taxon>Bacteria</taxon>
        <taxon>Pseudomonadati</taxon>
        <taxon>Pseudomonadota</taxon>
        <taxon>Betaproteobacteria</taxon>
        <taxon>Nitrosomonadales</taxon>
        <taxon>Methylophilaceae</taxon>
        <taxon>Methylophilus</taxon>
    </lineage>
</organism>
<dbReference type="InterPro" id="IPR013780">
    <property type="entry name" value="Glyco_hydro_b"/>
</dbReference>
<reference evidence="3" key="1">
    <citation type="journal article" date="2019" name="Int. J. Syst. Evol. Microbiol.">
        <title>The Global Catalogue of Microorganisms (GCM) 10K type strain sequencing project: providing services to taxonomists for standard genome sequencing and annotation.</title>
        <authorList>
            <consortium name="The Broad Institute Genomics Platform"/>
            <consortium name="The Broad Institute Genome Sequencing Center for Infectious Disease"/>
            <person name="Wu L."/>
            <person name="Ma J."/>
        </authorList>
    </citation>
    <scope>NUCLEOTIDE SEQUENCE [LARGE SCALE GENOMIC DNA]</scope>
    <source>
        <strain evidence="3">CCUG 58412</strain>
    </source>
</reference>
<feature type="domain" description="Glycosyl hydrolase family 13 catalytic" evidence="1">
    <location>
        <begin position="98"/>
        <end position="555"/>
    </location>
</feature>
<gene>
    <name evidence="2" type="ORF">ACFQ1Z_01220</name>
</gene>
<dbReference type="PANTHER" id="PTHR10357">
    <property type="entry name" value="ALPHA-AMYLASE FAMILY MEMBER"/>
    <property type="match status" value="1"/>
</dbReference>